<feature type="compositionally biased region" description="Polar residues" evidence="1">
    <location>
        <begin position="125"/>
        <end position="136"/>
    </location>
</feature>
<feature type="region of interest" description="Disordered" evidence="1">
    <location>
        <begin position="125"/>
        <end position="152"/>
    </location>
</feature>
<dbReference type="Proteomes" id="UP001632037">
    <property type="component" value="Unassembled WGS sequence"/>
</dbReference>
<accession>A0ABD3FMX0</accession>
<evidence type="ECO:0000256" key="1">
    <source>
        <dbReference type="SAM" id="MobiDB-lite"/>
    </source>
</evidence>
<dbReference type="AlphaFoldDB" id="A0ABD3FMX0"/>
<organism evidence="2 3">
    <name type="scientific">Phytophthora oleae</name>
    <dbReference type="NCBI Taxonomy" id="2107226"/>
    <lineage>
        <taxon>Eukaryota</taxon>
        <taxon>Sar</taxon>
        <taxon>Stramenopiles</taxon>
        <taxon>Oomycota</taxon>
        <taxon>Peronosporomycetes</taxon>
        <taxon>Peronosporales</taxon>
        <taxon>Peronosporaceae</taxon>
        <taxon>Phytophthora</taxon>
    </lineage>
</organism>
<keyword evidence="3" id="KW-1185">Reference proteome</keyword>
<dbReference type="EMBL" id="JBIMZQ010000014">
    <property type="protein sequence ID" value="KAL3667222.1"/>
    <property type="molecule type" value="Genomic_DNA"/>
</dbReference>
<sequence length="217" mass="22710">MASTGSKREFSELKRRPSTACGSDSTEAKRHKTNTTTSTAKPTRRGMQATSLSNFAYALTVDSRPSLKSSAKSTAKSFAKSFAKSSAKSSARSSTTSPISASLVHEDRSASETCSIASTINMWLSDTESDTSTQPLWSPPLEPDSPRVQPARAAKEVAIIDVSVDSDITISQTSFASLQNGKPSPAASPSPDKPGSSCSSPGFEVIEVEGKLTGPKG</sequence>
<name>A0ABD3FMX0_9STRA</name>
<feature type="compositionally biased region" description="Basic and acidic residues" evidence="1">
    <location>
        <begin position="1"/>
        <end position="15"/>
    </location>
</feature>
<proteinExistence type="predicted"/>
<gene>
    <name evidence="2" type="ORF">V7S43_007457</name>
</gene>
<feature type="region of interest" description="Disordered" evidence="1">
    <location>
        <begin position="175"/>
        <end position="217"/>
    </location>
</feature>
<feature type="compositionally biased region" description="Low complexity" evidence="1">
    <location>
        <begin position="82"/>
        <end position="102"/>
    </location>
</feature>
<evidence type="ECO:0000313" key="3">
    <source>
        <dbReference type="Proteomes" id="UP001632037"/>
    </source>
</evidence>
<feature type="region of interest" description="Disordered" evidence="1">
    <location>
        <begin position="82"/>
        <end position="110"/>
    </location>
</feature>
<comment type="caution">
    <text evidence="2">The sequence shown here is derived from an EMBL/GenBank/DDBJ whole genome shotgun (WGS) entry which is preliminary data.</text>
</comment>
<protein>
    <submittedName>
        <fullName evidence="2">Uncharacterized protein</fullName>
    </submittedName>
</protein>
<reference evidence="2 3" key="1">
    <citation type="submission" date="2024-09" db="EMBL/GenBank/DDBJ databases">
        <title>Genome sequencing and assembly of Phytophthora oleae, isolate VK10A, causative agent of rot of olive drupes.</title>
        <authorList>
            <person name="Conti Taguali S."/>
            <person name="Riolo M."/>
            <person name="La Spada F."/>
            <person name="Cacciola S.O."/>
            <person name="Dionisio G."/>
        </authorList>
    </citation>
    <scope>NUCLEOTIDE SEQUENCE [LARGE SCALE GENOMIC DNA]</scope>
    <source>
        <strain evidence="2 3">VK10A</strain>
    </source>
</reference>
<feature type="region of interest" description="Disordered" evidence="1">
    <location>
        <begin position="1"/>
        <end position="49"/>
    </location>
</feature>
<evidence type="ECO:0000313" key="2">
    <source>
        <dbReference type="EMBL" id="KAL3667222.1"/>
    </source>
</evidence>